<dbReference type="Proteomes" id="UP001219297">
    <property type="component" value="Unassembled WGS sequence"/>
</dbReference>
<reference evidence="2 3" key="1">
    <citation type="submission" date="2023-02" db="EMBL/GenBank/DDBJ databases">
        <title>Defining the Infant Male Urobiome and Moving Towards Mechanisms in Urobiome Research.</title>
        <authorList>
            <person name="Reasoner S."/>
            <person name="Flores V."/>
            <person name="Van Horn G."/>
            <person name="Morales G."/>
            <person name="Peard L."/>
            <person name="Abelson B."/>
            <person name="Manuel C."/>
            <person name="Lee J."/>
            <person name="Baker B."/>
            <person name="Williams T."/>
            <person name="Schmitz J."/>
            <person name="Clayton D."/>
            <person name="Hadjifrangiskou M."/>
        </authorList>
    </citation>
    <scope>NUCLEOTIDE SEQUENCE [LARGE SCALE GENOMIC DNA]</scope>
    <source>
        <strain evidence="2 3">AS1053</strain>
    </source>
</reference>
<dbReference type="SUPFAM" id="SSF56112">
    <property type="entry name" value="Protein kinase-like (PK-like)"/>
    <property type="match status" value="1"/>
</dbReference>
<gene>
    <name evidence="2" type="ORF">PWJ81_01555</name>
</gene>
<organism evidence="2 3">
    <name type="scientific">Actinotignum sanguinis</name>
    <dbReference type="NCBI Taxonomy" id="1445614"/>
    <lineage>
        <taxon>Bacteria</taxon>
        <taxon>Bacillati</taxon>
        <taxon>Actinomycetota</taxon>
        <taxon>Actinomycetes</taxon>
        <taxon>Actinomycetales</taxon>
        <taxon>Actinomycetaceae</taxon>
        <taxon>Actinotignum</taxon>
    </lineage>
</organism>
<dbReference type="Pfam" id="PF13224">
    <property type="entry name" value="DUF4032"/>
    <property type="match status" value="1"/>
</dbReference>
<dbReference type="RefSeq" id="WP_274778286.1">
    <property type="nucleotide sequence ID" value="NZ_JARBHI010000002.1"/>
</dbReference>
<sequence length="417" mass="47024">MRSSLSIMAASVEPDLLDLPWNVALEEWPRDLIAALPRGISRHTVRFVRLSGRIIAIKEISELVAVREYELLRTLKRLGAPSVEPVAVVSKRTDAEGNALNACLITEHLPFSLPYRAIFGQQHRRATIAQLIDGLAVLLVRLHLLGFFWGDVSLSNTLFRRDAGTFAAYLVDAETGELYSPITQRKREYDIDVARTNIIGELMDLQAGGVLPEDFDTIGVGDTFADRYFELWEEITAQVAIGPDEKWEVTERVRRLNDLGFDVDEIAINSGPDEDRLLIQPKIVEAGHYSRKVWRLTGLDVEENQARRILNDIDEYAALHNKSGKSDMMIAHDWLADVYEPTVAAIPPELTAKLEPAELFHEILEHRWFISEDQQRDVPQAEAVASFVEKVLRHRRDESTFLDGETGEIPAVTATPE</sequence>
<evidence type="ECO:0000259" key="1">
    <source>
        <dbReference type="Pfam" id="PF13224"/>
    </source>
</evidence>
<feature type="domain" description="DUF4032" evidence="1">
    <location>
        <begin position="230"/>
        <end position="392"/>
    </location>
</feature>
<evidence type="ECO:0000313" key="2">
    <source>
        <dbReference type="EMBL" id="MDE1655755.1"/>
    </source>
</evidence>
<dbReference type="InterPro" id="IPR011009">
    <property type="entry name" value="Kinase-like_dom_sf"/>
</dbReference>
<dbReference type="InterPro" id="IPR025111">
    <property type="entry name" value="DUF4032"/>
</dbReference>
<dbReference type="Pfam" id="PF06293">
    <property type="entry name" value="Kdo"/>
    <property type="match status" value="1"/>
</dbReference>
<comment type="caution">
    <text evidence="2">The sequence shown here is derived from an EMBL/GenBank/DDBJ whole genome shotgun (WGS) entry which is preliminary data.</text>
</comment>
<evidence type="ECO:0000313" key="3">
    <source>
        <dbReference type="Proteomes" id="UP001219297"/>
    </source>
</evidence>
<keyword evidence="3" id="KW-1185">Reference proteome</keyword>
<dbReference type="EMBL" id="JARBHI010000002">
    <property type="protein sequence ID" value="MDE1655755.1"/>
    <property type="molecule type" value="Genomic_DNA"/>
</dbReference>
<accession>A0ABT5V460</accession>
<name>A0ABT5V460_9ACTO</name>
<protein>
    <submittedName>
        <fullName evidence="2">DUF4032 domain-containing protein</fullName>
    </submittedName>
</protein>
<proteinExistence type="predicted"/>